<dbReference type="InterPro" id="IPR003591">
    <property type="entry name" value="Leu-rich_rpt_typical-subtyp"/>
</dbReference>
<keyword evidence="5" id="KW-1185">Reference proteome</keyword>
<evidence type="ECO:0000313" key="4">
    <source>
        <dbReference type="EMBL" id="KAH7982462.1"/>
    </source>
</evidence>
<dbReference type="EMBL" id="JABSTV010001245">
    <property type="protein sequence ID" value="KAH7982462.1"/>
    <property type="molecule type" value="Genomic_DNA"/>
</dbReference>
<reference evidence="4" key="2">
    <citation type="submission" date="2021-09" db="EMBL/GenBank/DDBJ databases">
        <authorList>
            <person name="Jia N."/>
            <person name="Wang J."/>
            <person name="Shi W."/>
            <person name="Du L."/>
            <person name="Sun Y."/>
            <person name="Zhan W."/>
            <person name="Jiang J."/>
            <person name="Wang Q."/>
            <person name="Zhang B."/>
            <person name="Ji P."/>
            <person name="Sakyi L.B."/>
            <person name="Cui X."/>
            <person name="Yuan T."/>
            <person name="Jiang B."/>
            <person name="Yang W."/>
            <person name="Lam T.T.-Y."/>
            <person name="Chang Q."/>
            <person name="Ding S."/>
            <person name="Wang X."/>
            <person name="Zhu J."/>
            <person name="Ruan X."/>
            <person name="Zhao L."/>
            <person name="Wei J."/>
            <person name="Que T."/>
            <person name="Du C."/>
            <person name="Cheng J."/>
            <person name="Dai P."/>
            <person name="Han X."/>
            <person name="Huang E."/>
            <person name="Gao Y."/>
            <person name="Liu J."/>
            <person name="Shao H."/>
            <person name="Ye R."/>
            <person name="Li L."/>
            <person name="Wei W."/>
            <person name="Wang X."/>
            <person name="Wang C."/>
            <person name="Huo Q."/>
            <person name="Li W."/>
            <person name="Guo W."/>
            <person name="Chen H."/>
            <person name="Chen S."/>
            <person name="Zhou L."/>
            <person name="Zhou L."/>
            <person name="Ni X."/>
            <person name="Tian J."/>
            <person name="Zhou Y."/>
            <person name="Sheng Y."/>
            <person name="Liu T."/>
            <person name="Pan Y."/>
            <person name="Xia L."/>
            <person name="Li J."/>
            <person name="Zhao F."/>
            <person name="Cao W."/>
        </authorList>
    </citation>
    <scope>NUCLEOTIDE SEQUENCE</scope>
    <source>
        <strain evidence="4">Rsan-2018</strain>
        <tissue evidence="4">Larvae</tissue>
    </source>
</reference>
<dbReference type="SUPFAM" id="SSF52058">
    <property type="entry name" value="L domain-like"/>
    <property type="match status" value="2"/>
</dbReference>
<dbReference type="InterPro" id="IPR050216">
    <property type="entry name" value="LRR_domain-containing"/>
</dbReference>
<dbReference type="InterPro" id="IPR032675">
    <property type="entry name" value="LRR_dom_sf"/>
</dbReference>
<feature type="region of interest" description="Disordered" evidence="3">
    <location>
        <begin position="1"/>
        <end position="46"/>
    </location>
</feature>
<dbReference type="Gene3D" id="3.80.10.10">
    <property type="entry name" value="Ribonuclease Inhibitor"/>
    <property type="match status" value="3"/>
</dbReference>
<dbReference type="GO" id="GO:0005737">
    <property type="term" value="C:cytoplasm"/>
    <property type="evidence" value="ECO:0007669"/>
    <property type="project" value="TreeGrafter"/>
</dbReference>
<dbReference type="PANTHER" id="PTHR48051:SF1">
    <property type="entry name" value="RAS SUPPRESSOR PROTEIN 1"/>
    <property type="match status" value="1"/>
</dbReference>
<name>A0A9D4QHT6_RHISA</name>
<evidence type="ECO:0000313" key="5">
    <source>
        <dbReference type="Proteomes" id="UP000821837"/>
    </source>
</evidence>
<dbReference type="InterPro" id="IPR001611">
    <property type="entry name" value="Leu-rich_rpt"/>
</dbReference>
<dbReference type="SMART" id="SM00364">
    <property type="entry name" value="LRR_BAC"/>
    <property type="match status" value="7"/>
</dbReference>
<accession>A0A9D4QHT6</accession>
<gene>
    <name evidence="4" type="ORF">HPB52_005099</name>
</gene>
<keyword evidence="1" id="KW-0433">Leucine-rich repeat</keyword>
<organism evidence="4 5">
    <name type="scientific">Rhipicephalus sanguineus</name>
    <name type="common">Brown dog tick</name>
    <name type="synonym">Ixodes sanguineus</name>
    <dbReference type="NCBI Taxonomy" id="34632"/>
    <lineage>
        <taxon>Eukaryota</taxon>
        <taxon>Metazoa</taxon>
        <taxon>Ecdysozoa</taxon>
        <taxon>Arthropoda</taxon>
        <taxon>Chelicerata</taxon>
        <taxon>Arachnida</taxon>
        <taxon>Acari</taxon>
        <taxon>Parasitiformes</taxon>
        <taxon>Ixodida</taxon>
        <taxon>Ixodoidea</taxon>
        <taxon>Ixodidae</taxon>
        <taxon>Rhipicephalinae</taxon>
        <taxon>Rhipicephalus</taxon>
        <taxon>Rhipicephalus</taxon>
    </lineage>
</organism>
<protein>
    <submittedName>
        <fullName evidence="4">Uncharacterized protein</fullName>
    </submittedName>
</protein>
<dbReference type="PANTHER" id="PTHR48051">
    <property type="match status" value="1"/>
</dbReference>
<dbReference type="AlphaFoldDB" id="A0A9D4QHT6"/>
<reference evidence="4" key="1">
    <citation type="journal article" date="2020" name="Cell">
        <title>Large-Scale Comparative Analyses of Tick Genomes Elucidate Their Genetic Diversity and Vector Capacities.</title>
        <authorList>
            <consortium name="Tick Genome and Microbiome Consortium (TIGMIC)"/>
            <person name="Jia N."/>
            <person name="Wang J."/>
            <person name="Shi W."/>
            <person name="Du L."/>
            <person name="Sun Y."/>
            <person name="Zhan W."/>
            <person name="Jiang J.F."/>
            <person name="Wang Q."/>
            <person name="Zhang B."/>
            <person name="Ji P."/>
            <person name="Bell-Sakyi L."/>
            <person name="Cui X.M."/>
            <person name="Yuan T.T."/>
            <person name="Jiang B.G."/>
            <person name="Yang W.F."/>
            <person name="Lam T.T."/>
            <person name="Chang Q.C."/>
            <person name="Ding S.J."/>
            <person name="Wang X.J."/>
            <person name="Zhu J.G."/>
            <person name="Ruan X.D."/>
            <person name="Zhao L."/>
            <person name="Wei J.T."/>
            <person name="Ye R.Z."/>
            <person name="Que T.C."/>
            <person name="Du C.H."/>
            <person name="Zhou Y.H."/>
            <person name="Cheng J.X."/>
            <person name="Dai P.F."/>
            <person name="Guo W.B."/>
            <person name="Han X.H."/>
            <person name="Huang E.J."/>
            <person name="Li L.F."/>
            <person name="Wei W."/>
            <person name="Gao Y.C."/>
            <person name="Liu J.Z."/>
            <person name="Shao H.Z."/>
            <person name="Wang X."/>
            <person name="Wang C.C."/>
            <person name="Yang T.C."/>
            <person name="Huo Q.B."/>
            <person name="Li W."/>
            <person name="Chen H.Y."/>
            <person name="Chen S.E."/>
            <person name="Zhou L.G."/>
            <person name="Ni X.B."/>
            <person name="Tian J.H."/>
            <person name="Sheng Y."/>
            <person name="Liu T."/>
            <person name="Pan Y.S."/>
            <person name="Xia L.Y."/>
            <person name="Li J."/>
            <person name="Zhao F."/>
            <person name="Cao W.C."/>
        </authorList>
    </citation>
    <scope>NUCLEOTIDE SEQUENCE</scope>
    <source>
        <strain evidence="4">Rsan-2018</strain>
    </source>
</reference>
<keyword evidence="2" id="KW-0677">Repeat</keyword>
<comment type="caution">
    <text evidence="4">The sequence shown here is derived from an EMBL/GenBank/DDBJ whole genome shotgun (WGS) entry which is preliminary data.</text>
</comment>
<dbReference type="Proteomes" id="UP000821837">
    <property type="component" value="Chromosome 1"/>
</dbReference>
<evidence type="ECO:0000256" key="1">
    <source>
        <dbReference type="ARBA" id="ARBA00022614"/>
    </source>
</evidence>
<evidence type="ECO:0000256" key="3">
    <source>
        <dbReference type="SAM" id="MobiDB-lite"/>
    </source>
</evidence>
<proteinExistence type="predicted"/>
<feature type="compositionally biased region" description="Polar residues" evidence="3">
    <location>
        <begin position="1"/>
        <end position="19"/>
    </location>
</feature>
<evidence type="ECO:0000256" key="2">
    <source>
        <dbReference type="ARBA" id="ARBA00022737"/>
    </source>
</evidence>
<dbReference type="Pfam" id="PF13855">
    <property type="entry name" value="LRR_8"/>
    <property type="match status" value="3"/>
</dbReference>
<dbReference type="SMART" id="SM00369">
    <property type="entry name" value="LRR_TYP"/>
    <property type="match status" value="9"/>
</dbReference>
<dbReference type="VEuPathDB" id="VectorBase:RSAN_035428"/>
<sequence>MTASSESNESETGSDTGFETGSDPPSVGNRDTPRTSPSPEVVKEDVPLTGQVLDLRHRNLESLVVRGAFSETLERLNVADCGLRKAPESIWDATSLVVFNVASNFLQEIPPEVSRLHRLRELHVDFNELHDLPGELSALVQLRMLSASGNRLTALPEALARLTALESLRLSANAIAQLATPPVLQALQALRRLDLRSNGIQGVADFTALQVGTTPSAREYRRLAASLLFDFSFHSVTSSKNQLVQVPYWVPQARSAQHLDLGHNCLTSVPASLFSPTLSQLDTVRLNHNSIASFPESITAQCHIRHLDLQHNCLTALPPNLLRHAYRLQWLNASYNKLSSLARPDQTSFPLRWLLLTRTGLTDEQVWPLVLACPGLKVLQLAYNQLHTVPGRISELDSLRDLVLTGNALQRLPDSLASLPGLEALLLNCNRLDTLPNFEHSRSLKVLDVSCNLLSKVTLSSLVSPSLQQLDISCNQALFVDTQEFHVLCSRRNVSVVDTKFSGRLAPPFKSNGPAQSCLESPFWTTGFSESLKGPARLYINQCTQPSGHTEVLAAILESPQRQLLSTAKAAVAQLVRQERRSAESSAVFLQSIILSTYRALGSKACCHQLNILLCHLAPADVSADDTDGAAYLMTVAQCGGATCLLAHADKQATILFEESGQSTRCVADDWDAAEGFQTHASSSWPSTARGPPPCELPSPSIRHVTLRPDDRLVVLSTAALGDALEPEAALAEALDAPNPMAAAKRLNQAVASLVSDGGTCVIAIGLQPAAAAVAAGGPGKSVHFRITTDIDDEQADEAEAYKAWEYMLAQNHKMLFNRELETLHRTLAKGKAARHATVADGAAAAAFGTARLGSKKKRYCYGQAGEPLPSSVA</sequence>